<gene>
    <name evidence="1" type="ORF">L2E82_03859</name>
</gene>
<evidence type="ECO:0000313" key="1">
    <source>
        <dbReference type="EMBL" id="KAI3790651.1"/>
    </source>
</evidence>
<comment type="caution">
    <text evidence="1">The sequence shown here is derived from an EMBL/GenBank/DDBJ whole genome shotgun (WGS) entry which is preliminary data.</text>
</comment>
<accession>A0ACB9H5R4</accession>
<dbReference type="EMBL" id="CM042009">
    <property type="protein sequence ID" value="KAI3790651.1"/>
    <property type="molecule type" value="Genomic_DNA"/>
</dbReference>
<reference evidence="2" key="1">
    <citation type="journal article" date="2022" name="Mol. Ecol. Resour.">
        <title>The genomes of chicory, endive, great burdock and yacon provide insights into Asteraceae palaeo-polyploidization history and plant inulin production.</title>
        <authorList>
            <person name="Fan W."/>
            <person name="Wang S."/>
            <person name="Wang H."/>
            <person name="Wang A."/>
            <person name="Jiang F."/>
            <person name="Liu H."/>
            <person name="Zhao H."/>
            <person name="Xu D."/>
            <person name="Zhang Y."/>
        </authorList>
    </citation>
    <scope>NUCLEOTIDE SEQUENCE [LARGE SCALE GENOMIC DNA]</scope>
    <source>
        <strain evidence="2">cv. Punajuju</strain>
    </source>
</reference>
<proteinExistence type="predicted"/>
<protein>
    <submittedName>
        <fullName evidence="1">Uncharacterized protein</fullName>
    </submittedName>
</protein>
<keyword evidence="2" id="KW-1185">Reference proteome</keyword>
<name>A0ACB9H5R4_CICIN</name>
<dbReference type="Proteomes" id="UP001055811">
    <property type="component" value="Linkage Group LG01"/>
</dbReference>
<sequence>MEGEVAKFIVVWIVVLACLLYCYTAGRFIPQGTNRLVALSMVTCLFLWLPLNLTTMHLGGLTSFFIAWLANFKLLLFAYGKGPLSSTQPIPLLHFVPMACLPIKAVHTPSSSSPKSSIQESKKKVKKISLFKVLLFGMLLKVYDYNEYIHPKLKMSLYCIHIYFMLEIVLAMVAYVARTLVQMELEPQFDEPYLATSLQDFWGRRWNLMVTSILHPTIYDPVRSISMRFMSRQWAALVAIFTSFLVSGLMHEFIFYNIGGLKPTGEVTCFFLLHGVLVSVEVAIKKATMGKLNLPPIVSRPLTLACVLITCFSLFFPPFLRFKPDVRGCQESVAFLEFVINGRLISPSNASCPYLLS</sequence>
<evidence type="ECO:0000313" key="2">
    <source>
        <dbReference type="Proteomes" id="UP001055811"/>
    </source>
</evidence>
<organism evidence="1 2">
    <name type="scientific">Cichorium intybus</name>
    <name type="common">Chicory</name>
    <dbReference type="NCBI Taxonomy" id="13427"/>
    <lineage>
        <taxon>Eukaryota</taxon>
        <taxon>Viridiplantae</taxon>
        <taxon>Streptophyta</taxon>
        <taxon>Embryophyta</taxon>
        <taxon>Tracheophyta</taxon>
        <taxon>Spermatophyta</taxon>
        <taxon>Magnoliopsida</taxon>
        <taxon>eudicotyledons</taxon>
        <taxon>Gunneridae</taxon>
        <taxon>Pentapetalae</taxon>
        <taxon>asterids</taxon>
        <taxon>campanulids</taxon>
        <taxon>Asterales</taxon>
        <taxon>Asteraceae</taxon>
        <taxon>Cichorioideae</taxon>
        <taxon>Cichorieae</taxon>
        <taxon>Cichoriinae</taxon>
        <taxon>Cichorium</taxon>
    </lineage>
</organism>
<reference evidence="1 2" key="2">
    <citation type="journal article" date="2022" name="Mol. Ecol. Resour.">
        <title>The genomes of chicory, endive, great burdock and yacon provide insights into Asteraceae paleo-polyploidization history and plant inulin production.</title>
        <authorList>
            <person name="Fan W."/>
            <person name="Wang S."/>
            <person name="Wang H."/>
            <person name="Wang A."/>
            <person name="Jiang F."/>
            <person name="Liu H."/>
            <person name="Zhao H."/>
            <person name="Xu D."/>
            <person name="Zhang Y."/>
        </authorList>
    </citation>
    <scope>NUCLEOTIDE SEQUENCE [LARGE SCALE GENOMIC DNA]</scope>
    <source>
        <strain evidence="2">cv. Punajuju</strain>
        <tissue evidence="1">Leaves</tissue>
    </source>
</reference>